<protein>
    <submittedName>
        <fullName evidence="2">F-box domain-containing protein</fullName>
    </submittedName>
</protein>
<evidence type="ECO:0000313" key="2">
    <source>
        <dbReference type="WBParaSite" id="PSAMB.scaffold1854size27245.g15180.t1"/>
    </source>
</evidence>
<evidence type="ECO:0000313" key="1">
    <source>
        <dbReference type="Proteomes" id="UP000887566"/>
    </source>
</evidence>
<name>A0A914VEH9_9BILA</name>
<dbReference type="Proteomes" id="UP000887566">
    <property type="component" value="Unplaced"/>
</dbReference>
<reference evidence="2" key="1">
    <citation type="submission" date="2022-11" db="UniProtKB">
        <authorList>
            <consortium name="WormBaseParasite"/>
        </authorList>
    </citation>
    <scope>IDENTIFICATION</scope>
</reference>
<organism evidence="1 2">
    <name type="scientific">Plectus sambesii</name>
    <dbReference type="NCBI Taxonomy" id="2011161"/>
    <lineage>
        <taxon>Eukaryota</taxon>
        <taxon>Metazoa</taxon>
        <taxon>Ecdysozoa</taxon>
        <taxon>Nematoda</taxon>
        <taxon>Chromadorea</taxon>
        <taxon>Plectida</taxon>
        <taxon>Plectina</taxon>
        <taxon>Plectoidea</taxon>
        <taxon>Plectidae</taxon>
        <taxon>Plectus</taxon>
    </lineage>
</organism>
<dbReference type="WBParaSite" id="PSAMB.scaffold1854size27245.g15180.t1">
    <property type="protein sequence ID" value="PSAMB.scaffold1854size27245.g15180.t1"/>
    <property type="gene ID" value="PSAMB.scaffold1854size27245.g15180"/>
</dbReference>
<proteinExistence type="predicted"/>
<sequence>MNQALDVDEISDHQCCSSWSPVWRSSLVCETLRANRVVQEIIFSYLSVADLVNCERVAHWFRSAALENGWPSTTHLVVAIDRKKPSINGMHIAERNLLPAIKAVIENKIRHRLRRLTIRDNEEYMNSRLSDVYQTILRSLLNVPTIRLMEIELLMSNPFILFSRTSEQSCQLAKIATEILTLNKGSLCQLTIGGSNWSERELHRLKSSELLSLIAFLGDRTLARLTLESVLMSKTTFDEIRASLPAATKITLKNVGVEESSEPHKWPEFGIYTDIVDGHANFLRIDPLHFGHNGPFHRYLWTRPDLTCDGLNKLLVPTDHVTHLAVRYAAREKISLDYIVIRFPLLQSVYFEGPSFHNIVDFAQYFADVYERNAEPRSLLVSFAAAWFLRKLYGDAGPKFEQLMLDQMMKGLKKNLIVGSFDVISQRSSRQLVLTKGSATITINIQIDRPKLPDSDKSFQWHMPAGFLDDLRAACGIPCNKAFVPGHRCRRCL</sequence>
<dbReference type="AlphaFoldDB" id="A0A914VEH9"/>
<keyword evidence="1" id="KW-1185">Reference proteome</keyword>
<accession>A0A914VEH9</accession>